<feature type="compositionally biased region" description="Basic and acidic residues" evidence="11">
    <location>
        <begin position="567"/>
        <end position="590"/>
    </location>
</feature>
<feature type="compositionally biased region" description="Basic and acidic residues" evidence="11">
    <location>
        <begin position="644"/>
        <end position="680"/>
    </location>
</feature>
<feature type="compositionally biased region" description="Polar residues" evidence="11">
    <location>
        <begin position="40"/>
        <end position="49"/>
    </location>
</feature>
<evidence type="ECO:0000256" key="6">
    <source>
        <dbReference type="ARBA" id="ARBA00022679"/>
    </source>
</evidence>
<dbReference type="InterPro" id="IPR036020">
    <property type="entry name" value="WW_dom_sf"/>
</dbReference>
<dbReference type="InterPro" id="IPR046341">
    <property type="entry name" value="SET_dom_sf"/>
</dbReference>
<evidence type="ECO:0000256" key="11">
    <source>
        <dbReference type="SAM" id="MobiDB-lite"/>
    </source>
</evidence>
<dbReference type="RefSeq" id="XP_002110866.1">
    <property type="nucleotide sequence ID" value="XM_002110830.1"/>
</dbReference>
<evidence type="ECO:0000259" key="12">
    <source>
        <dbReference type="PROSITE" id="PS50020"/>
    </source>
</evidence>
<evidence type="ECO:0000313" key="17">
    <source>
        <dbReference type="Proteomes" id="UP000009022"/>
    </source>
</evidence>
<keyword evidence="10" id="KW-0539">Nucleus</keyword>
<dbReference type="SMART" id="SM00570">
    <property type="entry name" value="AWS"/>
    <property type="match status" value="1"/>
</dbReference>
<dbReference type="GO" id="GO:0046975">
    <property type="term" value="F:histone H3K36 methyltransferase activity"/>
    <property type="evidence" value="ECO:0000318"/>
    <property type="project" value="GO_Central"/>
</dbReference>
<evidence type="ECO:0000313" key="16">
    <source>
        <dbReference type="EMBL" id="EDV26870.1"/>
    </source>
</evidence>
<protein>
    <recommendedName>
        <fullName evidence="3">[histone H3]-lysine(36) N-trimethyltransferase</fullName>
        <ecNumber evidence="3">2.1.1.359</ecNumber>
    </recommendedName>
</protein>
<dbReference type="SUPFAM" id="SSF51045">
    <property type="entry name" value="WW domain"/>
    <property type="match status" value="1"/>
</dbReference>
<feature type="compositionally biased region" description="Basic residues" evidence="11">
    <location>
        <begin position="591"/>
        <end position="611"/>
    </location>
</feature>
<dbReference type="InterPro" id="IPR006560">
    <property type="entry name" value="AWS_dom"/>
</dbReference>
<reference evidence="16 17" key="1">
    <citation type="journal article" date="2008" name="Nature">
        <title>The Trichoplax genome and the nature of placozoans.</title>
        <authorList>
            <person name="Srivastava M."/>
            <person name="Begovic E."/>
            <person name="Chapman J."/>
            <person name="Putnam N.H."/>
            <person name="Hellsten U."/>
            <person name="Kawashima T."/>
            <person name="Kuo A."/>
            <person name="Mitros T."/>
            <person name="Salamov A."/>
            <person name="Carpenter M.L."/>
            <person name="Signorovitch A.Y."/>
            <person name="Moreno M.A."/>
            <person name="Kamm K."/>
            <person name="Grimwood J."/>
            <person name="Schmutz J."/>
            <person name="Shapiro H."/>
            <person name="Grigoriev I.V."/>
            <person name="Buss L.W."/>
            <person name="Schierwater B."/>
            <person name="Dellaporta S.L."/>
            <person name="Rokhsar D.S."/>
        </authorList>
    </citation>
    <scope>NUCLEOTIDE SEQUENCE [LARGE SCALE GENOMIC DNA]</scope>
    <source>
        <strain evidence="16 17">Grell-BS-1999</strain>
    </source>
</reference>
<dbReference type="SMART" id="SM00456">
    <property type="entry name" value="WW"/>
    <property type="match status" value="1"/>
</dbReference>
<feature type="region of interest" description="Disordered" evidence="11">
    <location>
        <begin position="774"/>
        <end position="811"/>
    </location>
</feature>
<feature type="region of interest" description="Disordered" evidence="11">
    <location>
        <begin position="29"/>
        <end position="49"/>
    </location>
</feature>
<dbReference type="PROSITE" id="PS50868">
    <property type="entry name" value="POST_SET"/>
    <property type="match status" value="1"/>
</dbReference>
<evidence type="ECO:0000256" key="7">
    <source>
        <dbReference type="ARBA" id="ARBA00022691"/>
    </source>
</evidence>
<keyword evidence="5" id="KW-0489">Methyltransferase</keyword>
<sequence length="1004" mass="115917">MRFTLSYINVHYPILGNDDSGNDKATTLNKTTEDNDDKSATSNADDPLSAFNQMDINTYLSGRKSKDKRIKNMTCECTYDEDDPNFIGCGENCLNRMLFIECGSKCSCGKFCTNRRFQMAEYPKVEVFKTEKKGFGLRTLEDLEDNQFVLEYCGEVIDLREFERRKRDYAKKKIKHYYFMTLSPNEIIDASRKGTFSRFINHSCDPNCVTQKWTVNGMLRIGFFTLRKIPANTELTFDYQFERYGREVQECYCGSEKCRGYLGAPKNDSRQKDEGSAAESDGDELSEFEEEVQSLTENERGLEDVDSTLKLCRLMIRAETTEHRLRLLNVLQDSASSVYLKHFVKYHGLSLLWSWMVDSDESDIELRSEILHTLKLLPITSRNMLEDSKIMHVVKKWAQSTPVEENITVNGMTEKTVALEELPNQNSDQKTVTDENNDIQEDSSISLGKESASPSLCSASEDMPCQVNDSEADTITEVKMDIEDDTEKMTENIASSDEHIDAAITKDDASEITTVANDLLSSWSTLKEVYRIPKKVTVEEVSTPESSKSVQQKIETIISGTNSESDPVEKNSERNGSSERESRDKRDSSPPRHRYSHHNHHHEHSYRRRSYRNSSPRSSSYRRDHRSNRDRDRLHSEKRKRRSGSRDSPTRSFEDKRDRKDDHERKSGHDRNERRDEKPNKYTPSPKSSTINNDSEMKETDNQNSSVTASNHVNPPTIQPTTVYNQYPTTYAAQWQQNQMMYYQQQQQQQMAIYNQLRMFHAQQQPIPRLPAVNQVQEQQRQEMPASDPPQDSSNVEQKSLKDVPPLPPDWRAAIDQQGRIYYYNIHTRVSQWQQPTVTDVTDKIKKISSTNDSITASTEVEDHSVVKDGIQPLSPRVSTKELTSNPEVKVNTKDRIIDKKVKEEFRQKITPTIIEHLNPYRKPDCKTGHITSKEDFKALARKLSYGVLDKETKRLKPSESLRVTDSVKHRIKNFIRQYMEKCGPVYEPSKRKDDNKGVMPDME</sequence>
<dbReference type="STRING" id="10228.B3RRG4"/>
<dbReference type="GO" id="GO:0005634">
    <property type="term" value="C:nucleus"/>
    <property type="evidence" value="ECO:0000318"/>
    <property type="project" value="GO_Central"/>
</dbReference>
<evidence type="ECO:0000259" key="14">
    <source>
        <dbReference type="PROSITE" id="PS50868"/>
    </source>
</evidence>
<dbReference type="PROSITE" id="PS51215">
    <property type="entry name" value="AWS"/>
    <property type="match status" value="1"/>
</dbReference>
<evidence type="ECO:0000256" key="4">
    <source>
        <dbReference type="ARBA" id="ARBA00022454"/>
    </source>
</evidence>
<dbReference type="Pfam" id="PF00856">
    <property type="entry name" value="SET"/>
    <property type="match status" value="1"/>
</dbReference>
<feature type="domain" description="WW" evidence="12">
    <location>
        <begin position="805"/>
        <end position="838"/>
    </location>
</feature>
<feature type="region of interest" description="Disordered" evidence="11">
    <location>
        <begin position="423"/>
        <end position="462"/>
    </location>
</feature>
<evidence type="ECO:0000256" key="5">
    <source>
        <dbReference type="ARBA" id="ARBA00022603"/>
    </source>
</evidence>
<dbReference type="Pfam" id="PF08236">
    <property type="entry name" value="SRI"/>
    <property type="match status" value="1"/>
</dbReference>
<dbReference type="HOGENOM" id="CLU_299044_0_0_1"/>
<dbReference type="InterPro" id="IPR038190">
    <property type="entry name" value="SRI_sf"/>
</dbReference>
<dbReference type="OMA" id="RMFDEIY"/>
<keyword evidence="8" id="KW-0805">Transcription regulation</keyword>
<dbReference type="InParanoid" id="B3RRG4"/>
<dbReference type="SMART" id="SM00317">
    <property type="entry name" value="SET"/>
    <property type="match status" value="1"/>
</dbReference>
<dbReference type="Pfam" id="PF17907">
    <property type="entry name" value="AWS"/>
    <property type="match status" value="1"/>
</dbReference>
<evidence type="ECO:0000256" key="1">
    <source>
        <dbReference type="ARBA" id="ARBA00004123"/>
    </source>
</evidence>
<dbReference type="SMART" id="SM00508">
    <property type="entry name" value="PostSET"/>
    <property type="match status" value="1"/>
</dbReference>
<dbReference type="EC" id="2.1.1.359" evidence="3"/>
<dbReference type="OrthoDB" id="422362at2759"/>
<keyword evidence="6" id="KW-0808">Transferase</keyword>
<proteinExistence type="predicted"/>
<dbReference type="Gene3D" id="2.170.270.10">
    <property type="entry name" value="SET domain"/>
    <property type="match status" value="1"/>
</dbReference>
<dbReference type="eggNOG" id="KOG4442">
    <property type="taxonomic scope" value="Eukaryota"/>
</dbReference>
<dbReference type="InterPro" id="IPR042294">
    <property type="entry name" value="SETD2_animal"/>
</dbReference>
<evidence type="ECO:0000256" key="9">
    <source>
        <dbReference type="ARBA" id="ARBA00023163"/>
    </source>
</evidence>
<dbReference type="CDD" id="cd19172">
    <property type="entry name" value="SET_SETD2"/>
    <property type="match status" value="1"/>
</dbReference>
<dbReference type="EMBL" id="DS985243">
    <property type="protein sequence ID" value="EDV26870.1"/>
    <property type="molecule type" value="Genomic_DNA"/>
</dbReference>
<feature type="domain" description="Post-SET" evidence="14">
    <location>
        <begin position="247"/>
        <end position="263"/>
    </location>
</feature>
<evidence type="ECO:0000256" key="10">
    <source>
        <dbReference type="ARBA" id="ARBA00023242"/>
    </source>
</evidence>
<dbReference type="InterPro" id="IPR003616">
    <property type="entry name" value="Post-SET_dom"/>
</dbReference>
<dbReference type="GO" id="GO:0032259">
    <property type="term" value="P:methylation"/>
    <property type="evidence" value="ECO:0007669"/>
    <property type="project" value="UniProtKB-KW"/>
</dbReference>
<evidence type="ECO:0000256" key="2">
    <source>
        <dbReference type="ARBA" id="ARBA00004286"/>
    </source>
</evidence>
<organism evidence="16 17">
    <name type="scientific">Trichoplax adhaerens</name>
    <name type="common">Trichoplax reptans</name>
    <dbReference type="NCBI Taxonomy" id="10228"/>
    <lineage>
        <taxon>Eukaryota</taxon>
        <taxon>Metazoa</taxon>
        <taxon>Placozoa</taxon>
        <taxon>Uniplacotomia</taxon>
        <taxon>Trichoplacea</taxon>
        <taxon>Trichoplacidae</taxon>
        <taxon>Trichoplax</taxon>
    </lineage>
</organism>
<dbReference type="PANTHER" id="PTHR46711">
    <property type="entry name" value="HISTONE-LYSINE N-METHYLTRANSFERASE SETD2"/>
    <property type="match status" value="1"/>
</dbReference>
<dbReference type="AlphaFoldDB" id="B3RRG4"/>
<feature type="domain" description="AWS" evidence="15">
    <location>
        <begin position="70"/>
        <end position="121"/>
    </location>
</feature>
<feature type="compositionally biased region" description="Polar residues" evidence="11">
    <location>
        <begin position="442"/>
        <end position="458"/>
    </location>
</feature>
<dbReference type="PhylomeDB" id="B3RRG4"/>
<evidence type="ECO:0000259" key="13">
    <source>
        <dbReference type="PROSITE" id="PS50280"/>
    </source>
</evidence>
<keyword evidence="9" id="KW-0804">Transcription</keyword>
<keyword evidence="17" id="KW-1185">Reference proteome</keyword>
<feature type="region of interest" description="Disordered" evidence="11">
    <location>
        <begin position="264"/>
        <end position="287"/>
    </location>
</feature>
<dbReference type="PROSITE" id="PS01159">
    <property type="entry name" value="WW_DOMAIN_1"/>
    <property type="match status" value="1"/>
</dbReference>
<dbReference type="CDD" id="cd00201">
    <property type="entry name" value="WW"/>
    <property type="match status" value="1"/>
</dbReference>
<feature type="compositionally biased region" description="Polar residues" evidence="11">
    <location>
        <begin position="543"/>
        <end position="565"/>
    </location>
</feature>
<dbReference type="Gene3D" id="1.10.1740.100">
    <property type="entry name" value="Set2, Rpb1 interacting domain"/>
    <property type="match status" value="1"/>
</dbReference>
<dbReference type="SUPFAM" id="SSF82199">
    <property type="entry name" value="SET domain"/>
    <property type="match status" value="1"/>
</dbReference>
<feature type="region of interest" description="Disordered" evidence="11">
    <location>
        <begin position="539"/>
        <end position="721"/>
    </location>
</feature>
<evidence type="ECO:0000256" key="3">
    <source>
        <dbReference type="ARBA" id="ARBA00012178"/>
    </source>
</evidence>
<evidence type="ECO:0000256" key="8">
    <source>
        <dbReference type="ARBA" id="ARBA00023015"/>
    </source>
</evidence>
<accession>B3RRG4</accession>
<gene>
    <name evidence="16" type="ORF">TRIADDRAFT_54228</name>
</gene>
<dbReference type="Gene3D" id="2.20.70.10">
    <property type="match status" value="1"/>
</dbReference>
<feature type="compositionally biased region" description="Polar residues" evidence="11">
    <location>
        <begin position="682"/>
        <end position="694"/>
    </location>
</feature>
<keyword evidence="7" id="KW-0949">S-adenosyl-L-methionine</keyword>
<dbReference type="PROSITE" id="PS50020">
    <property type="entry name" value="WW_DOMAIN_2"/>
    <property type="match status" value="1"/>
</dbReference>
<keyword evidence="4" id="KW-0158">Chromosome</keyword>
<dbReference type="PROSITE" id="PS50280">
    <property type="entry name" value="SET"/>
    <property type="match status" value="1"/>
</dbReference>
<dbReference type="GO" id="GO:0000785">
    <property type="term" value="C:chromatin"/>
    <property type="evidence" value="ECO:0000318"/>
    <property type="project" value="GO_Central"/>
</dbReference>
<dbReference type="CTD" id="6752079"/>
<dbReference type="GeneID" id="6752079"/>
<feature type="domain" description="SET" evidence="13">
    <location>
        <begin position="123"/>
        <end position="240"/>
    </location>
</feature>
<dbReference type="PANTHER" id="PTHR46711:SF1">
    <property type="entry name" value="HISTONE-LYSINE N-METHYLTRANSFERASE SETD2"/>
    <property type="match status" value="1"/>
</dbReference>
<comment type="subcellular location">
    <subcellularLocation>
        <location evidence="2">Chromosome</location>
    </subcellularLocation>
    <subcellularLocation>
        <location evidence="1">Nucleus</location>
    </subcellularLocation>
</comment>
<dbReference type="GO" id="GO:0140955">
    <property type="term" value="F:histone H3K36 trimethyltransferase activity"/>
    <property type="evidence" value="ECO:0007669"/>
    <property type="project" value="UniProtKB-EC"/>
</dbReference>
<dbReference type="InterPro" id="IPR044437">
    <property type="entry name" value="SETD2/Set2_SET"/>
</dbReference>
<dbReference type="Pfam" id="PF00397">
    <property type="entry name" value="WW"/>
    <property type="match status" value="1"/>
</dbReference>
<evidence type="ECO:0000259" key="15">
    <source>
        <dbReference type="PROSITE" id="PS51215"/>
    </source>
</evidence>
<dbReference type="InterPro" id="IPR013257">
    <property type="entry name" value="SRI"/>
</dbReference>
<dbReference type="InterPro" id="IPR001214">
    <property type="entry name" value="SET_dom"/>
</dbReference>
<feature type="compositionally biased region" description="Polar residues" evidence="11">
    <location>
        <begin position="702"/>
        <end position="721"/>
    </location>
</feature>
<dbReference type="GO" id="GO:0006355">
    <property type="term" value="P:regulation of DNA-templated transcription"/>
    <property type="evidence" value="ECO:0000318"/>
    <property type="project" value="GO_Central"/>
</dbReference>
<dbReference type="KEGG" id="tad:TRIADDRAFT_54228"/>
<dbReference type="InterPro" id="IPR001202">
    <property type="entry name" value="WW_dom"/>
</dbReference>
<name>B3RRG4_TRIAD</name>
<dbReference type="Proteomes" id="UP000009022">
    <property type="component" value="Unassembled WGS sequence"/>
</dbReference>